<reference evidence="5" key="1">
    <citation type="journal article" date="2023" name="Int. J. Syst. Evol. Microbiol.">
        <title>&lt;i&gt;Clostridium folliculivorans&lt;/i&gt; sp. nov., isolated from soil samples of an organic paddy in Japan.</title>
        <authorList>
            <person name="Tazawa J."/>
            <person name="Kobayashi H."/>
            <person name="Tanizawa Y."/>
            <person name="Uchino A."/>
            <person name="Tanaka F."/>
            <person name="Urashima Y."/>
            <person name="Miura S."/>
            <person name="Sakamoto M."/>
            <person name="Ohkuma M."/>
            <person name="Tohno M."/>
        </authorList>
    </citation>
    <scope>NUCLEOTIDE SEQUENCE</scope>
    <source>
        <strain evidence="5">D1-1</strain>
    </source>
</reference>
<evidence type="ECO:0000313" key="6">
    <source>
        <dbReference type="Proteomes" id="UP001057868"/>
    </source>
</evidence>
<dbReference type="PROSITE" id="PS00941">
    <property type="entry name" value="CARBOXYLESTERASE_B_2"/>
    <property type="match status" value="1"/>
</dbReference>
<dbReference type="AlphaFoldDB" id="A0A9W5Y1E3"/>
<dbReference type="InterPro" id="IPR050309">
    <property type="entry name" value="Type-B_Carboxylest/Lipase"/>
</dbReference>
<feature type="domain" description="Carboxylesterase type B" evidence="4">
    <location>
        <begin position="4"/>
        <end position="486"/>
    </location>
</feature>
<evidence type="ECO:0000256" key="2">
    <source>
        <dbReference type="ARBA" id="ARBA00022801"/>
    </source>
</evidence>
<proteinExistence type="inferred from homology"/>
<gene>
    <name evidence="5" type="primary">pnba</name>
    <name evidence="5" type="ORF">CFOLD11_17950</name>
</gene>
<dbReference type="GO" id="GO:0016787">
    <property type="term" value="F:hydrolase activity"/>
    <property type="evidence" value="ECO:0007669"/>
    <property type="project" value="UniProtKB-KW"/>
</dbReference>
<evidence type="ECO:0000259" key="4">
    <source>
        <dbReference type="Pfam" id="PF00135"/>
    </source>
</evidence>
<dbReference type="Pfam" id="PF00135">
    <property type="entry name" value="COesterase"/>
    <property type="match status" value="1"/>
</dbReference>
<keyword evidence="6" id="KW-1185">Reference proteome</keyword>
<name>A0A9W5Y1E3_9CLOT</name>
<dbReference type="SUPFAM" id="SSF53474">
    <property type="entry name" value="alpha/beta-Hydrolases"/>
    <property type="match status" value="1"/>
</dbReference>
<keyword evidence="2 3" id="KW-0378">Hydrolase</keyword>
<evidence type="ECO:0000256" key="1">
    <source>
        <dbReference type="ARBA" id="ARBA00005964"/>
    </source>
</evidence>
<dbReference type="Gene3D" id="3.40.50.1820">
    <property type="entry name" value="alpha/beta hydrolase"/>
    <property type="match status" value="1"/>
</dbReference>
<dbReference type="InterPro" id="IPR019826">
    <property type="entry name" value="Carboxylesterase_B_AS"/>
</dbReference>
<dbReference type="PANTHER" id="PTHR11559">
    <property type="entry name" value="CARBOXYLESTERASE"/>
    <property type="match status" value="1"/>
</dbReference>
<dbReference type="InterPro" id="IPR002018">
    <property type="entry name" value="CarbesteraseB"/>
</dbReference>
<sequence>MGLVVETKYGKVEGFSEEGINKWLGIPYAKPPIGKLRFKRTEKCVPWAGVKETKNHGNKPHQFLDTKLTDIPASEDCLFLNIWAPREAKDLPVFVWIYGGAYSIGECSDPNYDGTNFAKDGVIYVAFNYRLGVLGFYDFSIYDDSFDSNCGVADQIEALIWIKENIATFGGDSNNITIAGESAGAASVINMLAAPKSKGLFNKAIAESPIPGCVHNHYSTKLNMNLFLKVTKIAPGEVYKLKTLHPDEMKHAAEYLLFNNCNLYPGIFLPGPVIDDLIPEHPIDAISKGCAKDIKLIIGTNDDDGALFVKVEATMFPSSWEQVRKMLELNHCIDKLEDLHQLYDGLSENKQMKELAKDRAFLIDSIKVADRQSGYNSTWMYRFDYAPILTRLVGLKSVHGVEVPIALDNLGRGVIRRFWKGAPKKVMYKLRDDMHTAWVNFAKNSDPNRDLDMYWPNYNAEIRATFIFNENNRVVMNPSEKNYDVWNDIKLYID</sequence>
<dbReference type="Proteomes" id="UP001057868">
    <property type="component" value="Unassembled WGS sequence"/>
</dbReference>
<comment type="caution">
    <text evidence="5">The sequence shown here is derived from an EMBL/GenBank/DDBJ whole genome shotgun (WGS) entry which is preliminary data.</text>
</comment>
<dbReference type="EMBL" id="BQXY01000002">
    <property type="protein sequence ID" value="GKU24969.1"/>
    <property type="molecule type" value="Genomic_DNA"/>
</dbReference>
<protein>
    <recommendedName>
        <fullName evidence="3">Carboxylic ester hydrolase</fullName>
        <ecNumber evidence="3">3.1.1.-</ecNumber>
    </recommendedName>
</protein>
<dbReference type="InterPro" id="IPR029058">
    <property type="entry name" value="AB_hydrolase_fold"/>
</dbReference>
<evidence type="ECO:0000256" key="3">
    <source>
        <dbReference type="RuleBase" id="RU361235"/>
    </source>
</evidence>
<comment type="similarity">
    <text evidence="1 3">Belongs to the type-B carboxylesterase/lipase family.</text>
</comment>
<accession>A0A9W5Y1E3</accession>
<organism evidence="5 6">
    <name type="scientific">Clostridium folliculivorans</name>
    <dbReference type="NCBI Taxonomy" id="2886038"/>
    <lineage>
        <taxon>Bacteria</taxon>
        <taxon>Bacillati</taxon>
        <taxon>Bacillota</taxon>
        <taxon>Clostridia</taxon>
        <taxon>Eubacteriales</taxon>
        <taxon>Clostridiaceae</taxon>
        <taxon>Clostridium</taxon>
    </lineage>
</organism>
<dbReference type="EC" id="3.1.1.-" evidence="3"/>
<dbReference type="RefSeq" id="WP_261851944.1">
    <property type="nucleotide sequence ID" value="NZ_BQXY01000002.1"/>
</dbReference>
<evidence type="ECO:0000313" key="5">
    <source>
        <dbReference type="EMBL" id="GKU24969.1"/>
    </source>
</evidence>
<dbReference type="InterPro" id="IPR019819">
    <property type="entry name" value="Carboxylesterase_B_CS"/>
</dbReference>
<dbReference type="PROSITE" id="PS00122">
    <property type="entry name" value="CARBOXYLESTERASE_B_1"/>
    <property type="match status" value="1"/>
</dbReference>